<accession>B4M9T8</accession>
<dbReference type="AlphaFoldDB" id="B4M9T8"/>
<dbReference type="InParanoid" id="B4M9T8"/>
<sequence length="137" mass="16246">MSLDKIPEVDMLTVVRSARIHRRTVLGFVPPIGLRIVDYGDVDRIDRFYLECQDYRDYYRDPYDKIHKPLRFRQHLGKCGIKLDNSVQELRQPISWVPKRLPPLTPINYKSNMNLGFNMEEVLRAQHAKKSCIAYKR</sequence>
<dbReference type="OrthoDB" id="8181742at2759"/>
<name>B4M9T8_DROVI</name>
<evidence type="ECO:0000313" key="2">
    <source>
        <dbReference type="Proteomes" id="UP000008792"/>
    </source>
</evidence>
<dbReference type="PhylomeDB" id="B4M9T8"/>
<protein>
    <submittedName>
        <fullName evidence="1">Uncharacterized protein</fullName>
    </submittedName>
</protein>
<dbReference type="HOGENOM" id="CLU_1887873_0_0_1"/>
<dbReference type="OMA" id="YDKLHKP"/>
<dbReference type="eggNOG" id="ENOG502S9UF">
    <property type="taxonomic scope" value="Eukaryota"/>
</dbReference>
<gene>
    <name evidence="1" type="primary">Dvir\GJ18378</name>
    <name evidence="1" type="ORF">Dvir_GJ18378</name>
</gene>
<dbReference type="Proteomes" id="UP000008792">
    <property type="component" value="Unassembled WGS sequence"/>
</dbReference>
<evidence type="ECO:0000313" key="1">
    <source>
        <dbReference type="EMBL" id="EDW57964.1"/>
    </source>
</evidence>
<dbReference type="EMBL" id="CH940654">
    <property type="protein sequence ID" value="EDW57964.1"/>
    <property type="molecule type" value="Genomic_DNA"/>
</dbReference>
<proteinExistence type="predicted"/>
<reference evidence="1 2" key="1">
    <citation type="journal article" date="2007" name="Nature">
        <title>Evolution of genes and genomes on the Drosophila phylogeny.</title>
        <authorList>
            <consortium name="Drosophila 12 Genomes Consortium"/>
            <person name="Clark A.G."/>
            <person name="Eisen M.B."/>
            <person name="Smith D.R."/>
            <person name="Bergman C.M."/>
            <person name="Oliver B."/>
            <person name="Markow T.A."/>
            <person name="Kaufman T.C."/>
            <person name="Kellis M."/>
            <person name="Gelbart W."/>
            <person name="Iyer V.N."/>
            <person name="Pollard D.A."/>
            <person name="Sackton T.B."/>
            <person name="Larracuente A.M."/>
            <person name="Singh N.D."/>
            <person name="Abad J.P."/>
            <person name="Abt D.N."/>
            <person name="Adryan B."/>
            <person name="Aguade M."/>
            <person name="Akashi H."/>
            <person name="Anderson W.W."/>
            <person name="Aquadro C.F."/>
            <person name="Ardell D.H."/>
            <person name="Arguello R."/>
            <person name="Artieri C.G."/>
            <person name="Barbash D.A."/>
            <person name="Barker D."/>
            <person name="Barsanti P."/>
            <person name="Batterham P."/>
            <person name="Batzoglou S."/>
            <person name="Begun D."/>
            <person name="Bhutkar A."/>
            <person name="Blanco E."/>
            <person name="Bosak S.A."/>
            <person name="Bradley R.K."/>
            <person name="Brand A.D."/>
            <person name="Brent M.R."/>
            <person name="Brooks A.N."/>
            <person name="Brown R.H."/>
            <person name="Butlin R.K."/>
            <person name="Caggese C."/>
            <person name="Calvi B.R."/>
            <person name="Bernardo de Carvalho A."/>
            <person name="Caspi A."/>
            <person name="Castrezana S."/>
            <person name="Celniker S.E."/>
            <person name="Chang J.L."/>
            <person name="Chapple C."/>
            <person name="Chatterji S."/>
            <person name="Chinwalla A."/>
            <person name="Civetta A."/>
            <person name="Clifton S.W."/>
            <person name="Comeron J.M."/>
            <person name="Costello J.C."/>
            <person name="Coyne J.A."/>
            <person name="Daub J."/>
            <person name="David R.G."/>
            <person name="Delcher A.L."/>
            <person name="Delehaunty K."/>
            <person name="Do C.B."/>
            <person name="Ebling H."/>
            <person name="Edwards K."/>
            <person name="Eickbush T."/>
            <person name="Evans J.D."/>
            <person name="Filipski A."/>
            <person name="Findeiss S."/>
            <person name="Freyhult E."/>
            <person name="Fulton L."/>
            <person name="Fulton R."/>
            <person name="Garcia A.C."/>
            <person name="Gardiner A."/>
            <person name="Garfield D.A."/>
            <person name="Garvin B.E."/>
            <person name="Gibson G."/>
            <person name="Gilbert D."/>
            <person name="Gnerre S."/>
            <person name="Godfrey J."/>
            <person name="Good R."/>
            <person name="Gotea V."/>
            <person name="Gravely B."/>
            <person name="Greenberg A.J."/>
            <person name="Griffiths-Jones S."/>
            <person name="Gross S."/>
            <person name="Guigo R."/>
            <person name="Gustafson E.A."/>
            <person name="Haerty W."/>
            <person name="Hahn M.W."/>
            <person name="Halligan D.L."/>
            <person name="Halpern A.L."/>
            <person name="Halter G.M."/>
            <person name="Han M.V."/>
            <person name="Heger A."/>
            <person name="Hillier L."/>
            <person name="Hinrichs A.S."/>
            <person name="Holmes I."/>
            <person name="Hoskins R.A."/>
            <person name="Hubisz M.J."/>
            <person name="Hultmark D."/>
            <person name="Huntley M.A."/>
            <person name="Jaffe D.B."/>
            <person name="Jagadeeshan S."/>
            <person name="Jeck W.R."/>
            <person name="Johnson J."/>
            <person name="Jones C.D."/>
            <person name="Jordan W.C."/>
            <person name="Karpen G.H."/>
            <person name="Kataoka E."/>
            <person name="Keightley P.D."/>
            <person name="Kheradpour P."/>
            <person name="Kirkness E.F."/>
            <person name="Koerich L.B."/>
            <person name="Kristiansen K."/>
            <person name="Kudrna D."/>
            <person name="Kulathinal R.J."/>
            <person name="Kumar S."/>
            <person name="Kwok R."/>
            <person name="Lander E."/>
            <person name="Langley C.H."/>
            <person name="Lapoint R."/>
            <person name="Lazzaro B.P."/>
            <person name="Lee S.J."/>
            <person name="Levesque L."/>
            <person name="Li R."/>
            <person name="Lin C.F."/>
            <person name="Lin M.F."/>
            <person name="Lindblad-Toh K."/>
            <person name="Llopart A."/>
            <person name="Long M."/>
            <person name="Low L."/>
            <person name="Lozovsky E."/>
            <person name="Lu J."/>
            <person name="Luo M."/>
            <person name="Machado C.A."/>
            <person name="Makalowski W."/>
            <person name="Marzo M."/>
            <person name="Matsuda M."/>
            <person name="Matzkin L."/>
            <person name="McAllister B."/>
            <person name="McBride C.S."/>
            <person name="McKernan B."/>
            <person name="McKernan K."/>
            <person name="Mendez-Lago M."/>
            <person name="Minx P."/>
            <person name="Mollenhauer M.U."/>
            <person name="Montooth K."/>
            <person name="Mount S.M."/>
            <person name="Mu X."/>
            <person name="Myers E."/>
            <person name="Negre B."/>
            <person name="Newfeld S."/>
            <person name="Nielsen R."/>
            <person name="Noor M.A."/>
            <person name="O'Grady P."/>
            <person name="Pachter L."/>
            <person name="Papaceit M."/>
            <person name="Parisi M.J."/>
            <person name="Parisi M."/>
            <person name="Parts L."/>
            <person name="Pedersen J.S."/>
            <person name="Pesole G."/>
            <person name="Phillippy A.M."/>
            <person name="Ponting C.P."/>
            <person name="Pop M."/>
            <person name="Porcelli D."/>
            <person name="Powell J.R."/>
            <person name="Prohaska S."/>
            <person name="Pruitt K."/>
            <person name="Puig M."/>
            <person name="Quesneville H."/>
            <person name="Ram K.R."/>
            <person name="Rand D."/>
            <person name="Rasmussen M.D."/>
            <person name="Reed L.K."/>
            <person name="Reenan R."/>
            <person name="Reily A."/>
            <person name="Remington K.A."/>
            <person name="Rieger T.T."/>
            <person name="Ritchie M.G."/>
            <person name="Robin C."/>
            <person name="Rogers Y.H."/>
            <person name="Rohde C."/>
            <person name="Rozas J."/>
            <person name="Rubenfield M.J."/>
            <person name="Ruiz A."/>
            <person name="Russo S."/>
            <person name="Salzberg S.L."/>
            <person name="Sanchez-Gracia A."/>
            <person name="Saranga D.J."/>
            <person name="Sato H."/>
            <person name="Schaeffer S.W."/>
            <person name="Schatz M.C."/>
            <person name="Schlenke T."/>
            <person name="Schwartz R."/>
            <person name="Segarra C."/>
            <person name="Singh R.S."/>
            <person name="Sirot L."/>
            <person name="Sirota M."/>
            <person name="Sisneros N.B."/>
            <person name="Smith C.D."/>
            <person name="Smith T.F."/>
            <person name="Spieth J."/>
            <person name="Stage D.E."/>
            <person name="Stark A."/>
            <person name="Stephan W."/>
            <person name="Strausberg R.L."/>
            <person name="Strempel S."/>
            <person name="Sturgill D."/>
            <person name="Sutton G."/>
            <person name="Sutton G.G."/>
            <person name="Tao W."/>
            <person name="Teichmann S."/>
            <person name="Tobari Y.N."/>
            <person name="Tomimura Y."/>
            <person name="Tsolas J.M."/>
            <person name="Valente V.L."/>
            <person name="Venter E."/>
            <person name="Venter J.C."/>
            <person name="Vicario S."/>
            <person name="Vieira F.G."/>
            <person name="Vilella A.J."/>
            <person name="Villasante A."/>
            <person name="Walenz B."/>
            <person name="Wang J."/>
            <person name="Wasserman M."/>
            <person name="Watts T."/>
            <person name="Wilson D."/>
            <person name="Wilson R.K."/>
            <person name="Wing R.A."/>
            <person name="Wolfner M.F."/>
            <person name="Wong A."/>
            <person name="Wong G.K."/>
            <person name="Wu C.I."/>
            <person name="Wu G."/>
            <person name="Yamamoto D."/>
            <person name="Yang H.P."/>
            <person name="Yang S.P."/>
            <person name="Yorke J.A."/>
            <person name="Yoshida K."/>
            <person name="Zdobnov E."/>
            <person name="Zhang P."/>
            <person name="Zhang Y."/>
            <person name="Zimin A.V."/>
            <person name="Baldwin J."/>
            <person name="Abdouelleil A."/>
            <person name="Abdulkadir J."/>
            <person name="Abebe A."/>
            <person name="Abera B."/>
            <person name="Abreu J."/>
            <person name="Acer S.C."/>
            <person name="Aftuck L."/>
            <person name="Alexander A."/>
            <person name="An P."/>
            <person name="Anderson E."/>
            <person name="Anderson S."/>
            <person name="Arachi H."/>
            <person name="Azer M."/>
            <person name="Bachantsang P."/>
            <person name="Barry A."/>
            <person name="Bayul T."/>
            <person name="Berlin A."/>
            <person name="Bessette D."/>
            <person name="Bloom T."/>
            <person name="Blye J."/>
            <person name="Boguslavskiy L."/>
            <person name="Bonnet C."/>
            <person name="Boukhgalter B."/>
            <person name="Bourzgui I."/>
            <person name="Brown A."/>
            <person name="Cahill P."/>
            <person name="Channer S."/>
            <person name="Cheshatsang Y."/>
            <person name="Chuda L."/>
            <person name="Citroen M."/>
            <person name="Collymore A."/>
            <person name="Cooke P."/>
            <person name="Costello M."/>
            <person name="D'Aco K."/>
            <person name="Daza R."/>
            <person name="De Haan G."/>
            <person name="DeGray S."/>
            <person name="DeMaso C."/>
            <person name="Dhargay N."/>
            <person name="Dooley K."/>
            <person name="Dooley E."/>
            <person name="Doricent M."/>
            <person name="Dorje P."/>
            <person name="Dorjee K."/>
            <person name="Dupes A."/>
            <person name="Elong R."/>
            <person name="Falk J."/>
            <person name="Farina A."/>
            <person name="Faro S."/>
            <person name="Ferguson D."/>
            <person name="Fisher S."/>
            <person name="Foley C.D."/>
            <person name="Franke A."/>
            <person name="Friedrich D."/>
            <person name="Gadbois L."/>
            <person name="Gearin G."/>
            <person name="Gearin C.R."/>
            <person name="Giannoukos G."/>
            <person name="Goode T."/>
            <person name="Graham J."/>
            <person name="Grandbois E."/>
            <person name="Grewal S."/>
            <person name="Gyaltsen K."/>
            <person name="Hafez N."/>
            <person name="Hagos B."/>
            <person name="Hall J."/>
            <person name="Henson C."/>
            <person name="Hollinger A."/>
            <person name="Honan T."/>
            <person name="Huard M.D."/>
            <person name="Hughes L."/>
            <person name="Hurhula B."/>
            <person name="Husby M.E."/>
            <person name="Kamat A."/>
            <person name="Kanga B."/>
            <person name="Kashin S."/>
            <person name="Khazanovich D."/>
            <person name="Kisner P."/>
            <person name="Lance K."/>
            <person name="Lara M."/>
            <person name="Lee W."/>
            <person name="Lennon N."/>
            <person name="Letendre F."/>
            <person name="LeVine R."/>
            <person name="Lipovsky A."/>
            <person name="Liu X."/>
            <person name="Liu J."/>
            <person name="Liu S."/>
            <person name="Lokyitsang T."/>
            <person name="Lokyitsang Y."/>
            <person name="Lubonja R."/>
            <person name="Lui A."/>
            <person name="MacDonald P."/>
            <person name="Magnisalis V."/>
            <person name="Maru K."/>
            <person name="Matthews C."/>
            <person name="McCusker W."/>
            <person name="McDonough S."/>
            <person name="Mehta T."/>
            <person name="Meldrim J."/>
            <person name="Meneus L."/>
            <person name="Mihai O."/>
            <person name="Mihalev A."/>
            <person name="Mihova T."/>
            <person name="Mittelman R."/>
            <person name="Mlenga V."/>
            <person name="Montmayeur A."/>
            <person name="Mulrain L."/>
            <person name="Navidi A."/>
            <person name="Naylor J."/>
            <person name="Negash T."/>
            <person name="Nguyen T."/>
            <person name="Nguyen N."/>
            <person name="Nicol R."/>
            <person name="Norbu C."/>
            <person name="Norbu N."/>
            <person name="Novod N."/>
            <person name="O'Neill B."/>
            <person name="Osman S."/>
            <person name="Markiewicz E."/>
            <person name="Oyono O.L."/>
            <person name="Patti C."/>
            <person name="Phunkhang P."/>
            <person name="Pierre F."/>
            <person name="Priest M."/>
            <person name="Raghuraman S."/>
            <person name="Rege F."/>
            <person name="Reyes R."/>
            <person name="Rise C."/>
            <person name="Rogov P."/>
            <person name="Ross K."/>
            <person name="Ryan E."/>
            <person name="Settipalli S."/>
            <person name="Shea T."/>
            <person name="Sherpa N."/>
            <person name="Shi L."/>
            <person name="Shih D."/>
            <person name="Sparrow T."/>
            <person name="Spaulding J."/>
            <person name="Stalker J."/>
            <person name="Stange-Thomann N."/>
            <person name="Stavropoulos S."/>
            <person name="Stone C."/>
            <person name="Strader C."/>
            <person name="Tesfaye S."/>
            <person name="Thomson T."/>
            <person name="Thoulutsang Y."/>
            <person name="Thoulutsang D."/>
            <person name="Topham K."/>
            <person name="Topping I."/>
            <person name="Tsamla T."/>
            <person name="Vassiliev H."/>
            <person name="Vo A."/>
            <person name="Wangchuk T."/>
            <person name="Wangdi T."/>
            <person name="Weiand M."/>
            <person name="Wilkinson J."/>
            <person name="Wilson A."/>
            <person name="Yadav S."/>
            <person name="Young G."/>
            <person name="Yu Q."/>
            <person name="Zembek L."/>
            <person name="Zhong D."/>
            <person name="Zimmer A."/>
            <person name="Zwirko Z."/>
            <person name="Jaffe D.B."/>
            <person name="Alvarez P."/>
            <person name="Brockman W."/>
            <person name="Butler J."/>
            <person name="Chin C."/>
            <person name="Gnerre S."/>
            <person name="Grabherr M."/>
            <person name="Kleber M."/>
            <person name="Mauceli E."/>
            <person name="MacCallum I."/>
        </authorList>
    </citation>
    <scope>NUCLEOTIDE SEQUENCE [LARGE SCALE GENOMIC DNA]</scope>
    <source>
        <strain evidence="2">Tucson 15010-1051.87</strain>
    </source>
</reference>
<keyword evidence="2" id="KW-1185">Reference proteome</keyword>
<organism evidence="1 2">
    <name type="scientific">Drosophila virilis</name>
    <name type="common">Fruit fly</name>
    <dbReference type="NCBI Taxonomy" id="7244"/>
    <lineage>
        <taxon>Eukaryota</taxon>
        <taxon>Metazoa</taxon>
        <taxon>Ecdysozoa</taxon>
        <taxon>Arthropoda</taxon>
        <taxon>Hexapoda</taxon>
        <taxon>Insecta</taxon>
        <taxon>Pterygota</taxon>
        <taxon>Neoptera</taxon>
        <taxon>Endopterygota</taxon>
        <taxon>Diptera</taxon>
        <taxon>Brachycera</taxon>
        <taxon>Muscomorpha</taxon>
        <taxon>Ephydroidea</taxon>
        <taxon>Drosophilidae</taxon>
        <taxon>Drosophila</taxon>
    </lineage>
</organism>
<dbReference type="STRING" id="7244.B4M9T8"/>
<dbReference type="KEGG" id="dvi:6634058"/>